<dbReference type="EMBL" id="SOZE01000008">
    <property type="protein sequence ID" value="TFF37888.1"/>
    <property type="molecule type" value="Genomic_DNA"/>
</dbReference>
<protein>
    <submittedName>
        <fullName evidence="1">Uncharacterized protein</fullName>
    </submittedName>
</protein>
<accession>A0A4Y8SG24</accession>
<dbReference type="OrthoDB" id="1551443at2"/>
<comment type="caution">
    <text evidence="1">The sequence shown here is derived from an EMBL/GenBank/DDBJ whole genome shotgun (WGS) entry which is preliminary data.</text>
</comment>
<organism evidence="1 2">
    <name type="scientific">Mucilaginibacter psychrotolerans</name>
    <dbReference type="NCBI Taxonomy" id="1524096"/>
    <lineage>
        <taxon>Bacteria</taxon>
        <taxon>Pseudomonadati</taxon>
        <taxon>Bacteroidota</taxon>
        <taxon>Sphingobacteriia</taxon>
        <taxon>Sphingobacteriales</taxon>
        <taxon>Sphingobacteriaceae</taxon>
        <taxon>Mucilaginibacter</taxon>
    </lineage>
</organism>
<dbReference type="RefSeq" id="WP_133229312.1">
    <property type="nucleotide sequence ID" value="NZ_SOZE01000008.1"/>
</dbReference>
<name>A0A4Y8SG24_9SPHI</name>
<evidence type="ECO:0000313" key="1">
    <source>
        <dbReference type="EMBL" id="TFF37888.1"/>
    </source>
</evidence>
<reference evidence="1 2" key="1">
    <citation type="journal article" date="2017" name="Int. J. Syst. Evol. Microbiol.">
        <title>Mucilaginibacterpsychrotolerans sp. nov., isolated from peatlands.</title>
        <authorList>
            <person name="Deng Y."/>
            <person name="Shen L."/>
            <person name="Xu B."/>
            <person name="Liu Y."/>
            <person name="Gu Z."/>
            <person name="Liu H."/>
            <person name="Zhou Y."/>
        </authorList>
    </citation>
    <scope>NUCLEOTIDE SEQUENCE [LARGE SCALE GENOMIC DNA]</scope>
    <source>
        <strain evidence="1 2">NH7-4</strain>
    </source>
</reference>
<sequence length="219" mass="24963">MIQLSQIQIQILFNELLKRIDAKYSPINVTVQPEIGAKPSNCFNNVARKVAKEGGSIVYGWALLPQRHILEAEKHAIWKMPDGEYVDITPRPFPIPMLQFVIDDEFEYKGQLVGNVRINTTQNIVVDDWIFVCEAIDELYTHTKRVDDQYVDVPPPIAPFLNWLENFVKNYEPYVTAGGGPDTLCFCGKPFFYKDCHGSGMQEAINNDLAQVLESLRKV</sequence>
<dbReference type="AlphaFoldDB" id="A0A4Y8SG24"/>
<evidence type="ECO:0000313" key="2">
    <source>
        <dbReference type="Proteomes" id="UP000297540"/>
    </source>
</evidence>
<keyword evidence="2" id="KW-1185">Reference proteome</keyword>
<gene>
    <name evidence="1" type="ORF">E2R66_09870</name>
</gene>
<dbReference type="Proteomes" id="UP000297540">
    <property type="component" value="Unassembled WGS sequence"/>
</dbReference>
<proteinExistence type="predicted"/>